<dbReference type="PROSITE" id="PS51257">
    <property type="entry name" value="PROKAR_LIPOPROTEIN"/>
    <property type="match status" value="1"/>
</dbReference>
<protein>
    <submittedName>
        <fullName evidence="3">Penicillin-binding protein activator LpoA</fullName>
    </submittedName>
</protein>
<dbReference type="PANTHER" id="PTHR38038:SF1">
    <property type="entry name" value="PENICILLIN-BINDING PROTEIN ACTIVATOR LPOA"/>
    <property type="match status" value="1"/>
</dbReference>
<proteinExistence type="predicted"/>
<feature type="signal peptide" evidence="2">
    <location>
        <begin position="1"/>
        <end position="18"/>
    </location>
</feature>
<dbReference type="GO" id="GO:0031241">
    <property type="term" value="C:periplasmic side of cell outer membrane"/>
    <property type="evidence" value="ECO:0007669"/>
    <property type="project" value="TreeGrafter"/>
</dbReference>
<dbReference type="Proteomes" id="UP000245728">
    <property type="component" value="Chromosome"/>
</dbReference>
<evidence type="ECO:0000313" key="3">
    <source>
        <dbReference type="EMBL" id="AWL12935.1"/>
    </source>
</evidence>
<dbReference type="CDD" id="cd06339">
    <property type="entry name" value="PBP1_YraM_LppC_lipoprotein-like"/>
    <property type="match status" value="1"/>
</dbReference>
<dbReference type="Gene3D" id="1.25.40.650">
    <property type="match status" value="1"/>
</dbReference>
<keyword evidence="2" id="KW-0732">Signal</keyword>
<dbReference type="EMBL" id="CP029347">
    <property type="protein sequence ID" value="AWL12935.1"/>
    <property type="molecule type" value="Genomic_DNA"/>
</dbReference>
<dbReference type="SUPFAM" id="SSF53822">
    <property type="entry name" value="Periplasmic binding protein-like I"/>
    <property type="match status" value="1"/>
</dbReference>
<dbReference type="GO" id="GO:0030234">
    <property type="term" value="F:enzyme regulator activity"/>
    <property type="evidence" value="ECO:0007669"/>
    <property type="project" value="TreeGrafter"/>
</dbReference>
<feature type="chain" id="PRO_5015658449" evidence="2">
    <location>
        <begin position="19"/>
        <end position="599"/>
    </location>
</feature>
<dbReference type="OrthoDB" id="6708821at2"/>
<evidence type="ECO:0000313" key="4">
    <source>
        <dbReference type="Proteomes" id="UP000245728"/>
    </source>
</evidence>
<sequence>MRLAIVAAALVLGLTGCATPSAPPKQAQEVGTALPEPVAATSGDDYLQQAREASVQQQPELLLQAIERWQVQQECTKALKVARVLIQEPLAQEQQDRLYLAQGFCFLQQEQHELAQDALEAVSQNLQFLPQRWRLTAELHQAKGQHWQAAHARAEVISLNPGALEQQLTPLWQNLQQISDEDLQQTTSGPVRPWVELARISRQPAKRMLNAVGNWQQSYPQYPLPESLVPLLERPAYHPRHIAVLLPLSGRLTAQGNALKQGMLSAYFEDVSGNKPKLTFLDTNLFEQAKQQLRQGDYDFVIGPLLRDNILDYLNPSEQRPVDAAVNLPQLFLNRLEQPVRASDEQYFYALAPEDEAEQLVSDLLSQGRQHPIIISADGSPYQRMASHFVQVWQQKTGQQLPLATFTDNASMRDVVGEALSVAQSENRIRLMQRLVEGNEVYHFARNRRDLDAIVLFASAGQTELLNPIIESNISPFARILPVYASSNSYSQELGPNSLRDLHNLNFIDMPWILADADQPLKQQVQRLWPQRHDSQARLFAMGHDALAMISSLRQLAEIPGMTLQGLTGKLTMDGQGQLHRQLSQARITVDKVQRLDGD</sequence>
<dbReference type="InterPro" id="IPR028082">
    <property type="entry name" value="Peripla_BP_I"/>
</dbReference>
<dbReference type="RefSeq" id="WP_109340464.1">
    <property type="nucleotide sequence ID" value="NZ_CP029347.1"/>
</dbReference>
<evidence type="ECO:0000256" key="2">
    <source>
        <dbReference type="SAM" id="SignalP"/>
    </source>
</evidence>
<organism evidence="3 4">
    <name type="scientific">Saliniradius amylolyticus</name>
    <dbReference type="NCBI Taxonomy" id="2183582"/>
    <lineage>
        <taxon>Bacteria</taxon>
        <taxon>Pseudomonadati</taxon>
        <taxon>Pseudomonadota</taxon>
        <taxon>Gammaproteobacteria</taxon>
        <taxon>Alteromonadales</taxon>
        <taxon>Alteromonadaceae</taxon>
        <taxon>Saliniradius</taxon>
    </lineage>
</organism>
<reference evidence="3 4" key="1">
    <citation type="submission" date="2018-05" db="EMBL/GenBank/DDBJ databases">
        <title>Salinimonas sp. HMF8227 Genome sequencing and assembly.</title>
        <authorList>
            <person name="Kang H."/>
            <person name="Kang J."/>
            <person name="Cha I."/>
            <person name="Kim H."/>
            <person name="Joh K."/>
        </authorList>
    </citation>
    <scope>NUCLEOTIDE SEQUENCE [LARGE SCALE GENOMIC DNA]</scope>
    <source>
        <strain evidence="3 4">HMF8227</strain>
    </source>
</reference>
<dbReference type="InterPro" id="IPR007443">
    <property type="entry name" value="LpoA"/>
</dbReference>
<dbReference type="GO" id="GO:0009252">
    <property type="term" value="P:peptidoglycan biosynthetic process"/>
    <property type="evidence" value="ECO:0007669"/>
    <property type="project" value="TreeGrafter"/>
</dbReference>
<gene>
    <name evidence="3" type="ORF">HMF8227_02483</name>
</gene>
<dbReference type="Pfam" id="PF04348">
    <property type="entry name" value="LppC"/>
    <property type="match status" value="1"/>
</dbReference>
<name>A0A2S2E5K4_9ALTE</name>
<keyword evidence="1" id="KW-0472">Membrane</keyword>
<dbReference type="Gene3D" id="3.40.50.2300">
    <property type="match status" value="2"/>
</dbReference>
<dbReference type="KEGG" id="salh:HMF8227_02483"/>
<dbReference type="AlphaFoldDB" id="A0A2S2E5K4"/>
<keyword evidence="4" id="KW-1185">Reference proteome</keyword>
<evidence type="ECO:0000256" key="1">
    <source>
        <dbReference type="ARBA" id="ARBA00023136"/>
    </source>
</evidence>
<accession>A0A2S2E5K4</accession>
<dbReference type="PANTHER" id="PTHR38038">
    <property type="entry name" value="PENICILLIN-BINDING PROTEIN ACTIVATOR LPOA"/>
    <property type="match status" value="1"/>
</dbReference>